<protein>
    <recommendedName>
        <fullName evidence="2">NAD-dependent epimerase/dehydratase domain-containing protein</fullName>
    </recommendedName>
</protein>
<dbReference type="InterPro" id="IPR001509">
    <property type="entry name" value="Epimerase_deHydtase"/>
</dbReference>
<feature type="domain" description="NAD-dependent epimerase/dehydratase" evidence="2">
    <location>
        <begin position="7"/>
        <end position="237"/>
    </location>
</feature>
<organism evidence="3 4">
    <name type="scientific">Candidatus Daviesbacteria bacterium RIFCSPHIGHO2_12_FULL_37_11</name>
    <dbReference type="NCBI Taxonomy" id="1797777"/>
    <lineage>
        <taxon>Bacteria</taxon>
        <taxon>Candidatus Daviesiibacteriota</taxon>
    </lineage>
</organism>
<dbReference type="Gene3D" id="3.90.25.10">
    <property type="entry name" value="UDP-galactose 4-epimerase, domain 1"/>
    <property type="match status" value="1"/>
</dbReference>
<evidence type="ECO:0000259" key="2">
    <source>
        <dbReference type="Pfam" id="PF01370"/>
    </source>
</evidence>
<gene>
    <name evidence="3" type="ORF">A3F00_02485</name>
</gene>
<proteinExistence type="inferred from homology"/>
<comment type="similarity">
    <text evidence="1">Belongs to the NAD(P)-dependent epimerase/dehydratase family.</text>
</comment>
<evidence type="ECO:0000256" key="1">
    <source>
        <dbReference type="ARBA" id="ARBA00007637"/>
    </source>
</evidence>
<evidence type="ECO:0000313" key="4">
    <source>
        <dbReference type="Proteomes" id="UP000176527"/>
    </source>
</evidence>
<evidence type="ECO:0000313" key="3">
    <source>
        <dbReference type="EMBL" id="OGE37248.1"/>
    </source>
</evidence>
<dbReference type="InterPro" id="IPR036291">
    <property type="entry name" value="NAD(P)-bd_dom_sf"/>
</dbReference>
<accession>A0A1F5K8W0</accession>
<sequence length="316" mass="36311">MKQLSYFITGGYGFIGSELVNNIDGKVTILVRSEKHKERIKNKNCKVIKKDISNITKKDLEGIDVIYHLASTVDNYNVLTNPYLDVKTNITGTIKLLEICKDLPKKPKIIYLSTFFVYGNEYSKSKKSINEESKTDPLAIYPATKLCAESIIKLYSRLYKIPYIICRLTNVYGEHEDYNNKKKGALNYLIMQAVKDEPLLIYKGGNFKRDYIYVDDVVSAIQFLEKKNIVNDTYLVGYGTAILFKDMIDYIHKLTEKKSRIIQIEPPEFHKVVGIADFTADTSKINKLGWRAKIDYKDGVMKIVKNYQEIMKTSGD</sequence>
<dbReference type="Pfam" id="PF01370">
    <property type="entry name" value="Epimerase"/>
    <property type="match status" value="1"/>
</dbReference>
<dbReference type="PANTHER" id="PTHR43000">
    <property type="entry name" value="DTDP-D-GLUCOSE 4,6-DEHYDRATASE-RELATED"/>
    <property type="match status" value="1"/>
</dbReference>
<dbReference type="EMBL" id="MFDE01000048">
    <property type="protein sequence ID" value="OGE37248.1"/>
    <property type="molecule type" value="Genomic_DNA"/>
</dbReference>
<dbReference type="Proteomes" id="UP000176527">
    <property type="component" value="Unassembled WGS sequence"/>
</dbReference>
<comment type="caution">
    <text evidence="3">The sequence shown here is derived from an EMBL/GenBank/DDBJ whole genome shotgun (WGS) entry which is preliminary data.</text>
</comment>
<name>A0A1F5K8W0_9BACT</name>
<reference evidence="3 4" key="1">
    <citation type="journal article" date="2016" name="Nat. Commun.">
        <title>Thousands of microbial genomes shed light on interconnected biogeochemical processes in an aquifer system.</title>
        <authorList>
            <person name="Anantharaman K."/>
            <person name="Brown C.T."/>
            <person name="Hug L.A."/>
            <person name="Sharon I."/>
            <person name="Castelle C.J."/>
            <person name="Probst A.J."/>
            <person name="Thomas B.C."/>
            <person name="Singh A."/>
            <person name="Wilkins M.J."/>
            <person name="Karaoz U."/>
            <person name="Brodie E.L."/>
            <person name="Williams K.H."/>
            <person name="Hubbard S.S."/>
            <person name="Banfield J.F."/>
        </authorList>
    </citation>
    <scope>NUCLEOTIDE SEQUENCE [LARGE SCALE GENOMIC DNA]</scope>
</reference>
<dbReference type="SUPFAM" id="SSF51735">
    <property type="entry name" value="NAD(P)-binding Rossmann-fold domains"/>
    <property type="match status" value="1"/>
</dbReference>
<dbReference type="AlphaFoldDB" id="A0A1F5K8W0"/>
<dbReference type="Gene3D" id="3.40.50.720">
    <property type="entry name" value="NAD(P)-binding Rossmann-like Domain"/>
    <property type="match status" value="1"/>
</dbReference>